<dbReference type="PATRIC" id="fig|1277257.4.peg.711"/>
<dbReference type="STRING" id="1277257.G293_03305"/>
<evidence type="ECO:0000256" key="3">
    <source>
        <dbReference type="ARBA" id="ARBA00022781"/>
    </source>
</evidence>
<dbReference type="KEGG" id="lau:G293_03305"/>
<keyword evidence="2 8" id="KW-0813">Transport</keyword>
<dbReference type="InterPro" id="IPR026015">
    <property type="entry name" value="ATP_synth_OSCP/delta_N_sf"/>
</dbReference>
<evidence type="ECO:0000256" key="2">
    <source>
        <dbReference type="ARBA" id="ARBA00022448"/>
    </source>
</evidence>
<sequence length="186" mass="21056">MSHSFDIFADISGRYSHSLYGVSSEAGVLDVVSDDISRLDALLAESSDFSFFIHNPVFSMKDRQLVVDDLVKTTNFCVVTENFLRVLISNGRLSILPAIIKSFRVVCMYYRNQVMAYVRTFSCLSLQQQNQLRDCLEKMVGQSVILDIVKDFRLMGGFIVEIGSYQIDASLHTKLVKLGFMLKEVD</sequence>
<gene>
    <name evidence="8" type="primary">atpH</name>
    <name evidence="9" type="ORF">G293_03305</name>
</gene>
<dbReference type="PANTHER" id="PTHR11910">
    <property type="entry name" value="ATP SYNTHASE DELTA CHAIN"/>
    <property type="match status" value="1"/>
</dbReference>
<dbReference type="GO" id="GO:0005886">
    <property type="term" value="C:plasma membrane"/>
    <property type="evidence" value="ECO:0007669"/>
    <property type="project" value="UniProtKB-SubCell"/>
</dbReference>
<dbReference type="SUPFAM" id="SSF47928">
    <property type="entry name" value="N-terminal domain of the delta subunit of the F1F0-ATP synthase"/>
    <property type="match status" value="1"/>
</dbReference>
<evidence type="ECO:0000256" key="7">
    <source>
        <dbReference type="ARBA" id="ARBA00023310"/>
    </source>
</evidence>
<protein>
    <recommendedName>
        <fullName evidence="8">ATP synthase subunit delta</fullName>
    </recommendedName>
    <alternativeName>
        <fullName evidence="8">ATP synthase F(1) sector subunit delta</fullName>
    </alternativeName>
    <alternativeName>
        <fullName evidence="8">F-type ATPase subunit delta</fullName>
        <shortName evidence="8">F-ATPase subunit delta</shortName>
    </alternativeName>
</protein>
<evidence type="ECO:0000256" key="6">
    <source>
        <dbReference type="ARBA" id="ARBA00023196"/>
    </source>
</evidence>
<evidence type="ECO:0000256" key="1">
    <source>
        <dbReference type="ARBA" id="ARBA00004370"/>
    </source>
</evidence>
<comment type="function">
    <text evidence="8">This protein is part of the stalk that links CF(0) to CF(1). It either transmits conformational changes from CF(0) to CF(1) or is implicated in proton conduction.</text>
</comment>
<dbReference type="NCBIfam" id="TIGR01145">
    <property type="entry name" value="ATP_synt_delta"/>
    <property type="match status" value="1"/>
</dbReference>
<evidence type="ECO:0000256" key="5">
    <source>
        <dbReference type="ARBA" id="ARBA00023136"/>
    </source>
</evidence>
<dbReference type="AlphaFoldDB" id="A0A0G3I324"/>
<comment type="subcellular location">
    <subcellularLocation>
        <location evidence="8">Cell membrane</location>
        <topology evidence="8">Peripheral membrane protein</topology>
    </subcellularLocation>
    <subcellularLocation>
        <location evidence="1">Membrane</location>
    </subcellularLocation>
</comment>
<reference evidence="9 10" key="1">
    <citation type="journal article" date="2015" name="Genome Announc.">
        <title>Complete Genome Sequence of 'Candidatus Liberibacter africanus,' a Bacterium Associated with Citrus Huanglongbing.</title>
        <authorList>
            <person name="Lin H."/>
            <person name="Pietersen G."/>
            <person name="Han C."/>
            <person name="Read D.A."/>
            <person name="Lou B."/>
            <person name="Gupta G."/>
            <person name="Civerolo E.L."/>
        </authorList>
    </citation>
    <scope>NUCLEOTIDE SEQUENCE [LARGE SCALE GENOMIC DNA]</scope>
    <source>
        <strain evidence="9 10">PTSAPSY</strain>
    </source>
</reference>
<keyword evidence="4 8" id="KW-0406">Ion transport</keyword>
<proteinExistence type="inferred from homology"/>
<dbReference type="RefSeq" id="WP_047264294.1">
    <property type="nucleotide sequence ID" value="NZ_CP004021.1"/>
</dbReference>
<name>A0A0G3I324_LIBAF</name>
<keyword evidence="10" id="KW-1185">Reference proteome</keyword>
<evidence type="ECO:0000256" key="4">
    <source>
        <dbReference type="ARBA" id="ARBA00023065"/>
    </source>
</evidence>
<keyword evidence="5 8" id="KW-0472">Membrane</keyword>
<dbReference type="EMBL" id="CP004021">
    <property type="protein sequence ID" value="AKK20289.1"/>
    <property type="molecule type" value="Genomic_DNA"/>
</dbReference>
<accession>A0A0G3I324</accession>
<organism evidence="9 10">
    <name type="scientific">Candidatus Liberibacter africanus PTSAPSY</name>
    <dbReference type="NCBI Taxonomy" id="1277257"/>
    <lineage>
        <taxon>Bacteria</taxon>
        <taxon>Pseudomonadati</taxon>
        <taxon>Pseudomonadota</taxon>
        <taxon>Alphaproteobacteria</taxon>
        <taxon>Hyphomicrobiales</taxon>
        <taxon>Rhizobiaceae</taxon>
        <taxon>Liberibacter</taxon>
    </lineage>
</organism>
<keyword evidence="8" id="KW-1003">Cell membrane</keyword>
<keyword evidence="3 8" id="KW-0375">Hydrogen ion transport</keyword>
<keyword evidence="7 8" id="KW-0066">ATP synthesis</keyword>
<dbReference type="PRINTS" id="PR00125">
    <property type="entry name" value="ATPASEDELTA"/>
</dbReference>
<dbReference type="HAMAP" id="MF_01416">
    <property type="entry name" value="ATP_synth_delta_bact"/>
    <property type="match status" value="1"/>
</dbReference>
<dbReference type="Gene3D" id="1.10.520.20">
    <property type="entry name" value="N-terminal domain of the delta subunit of the F1F0-ATP synthase"/>
    <property type="match status" value="1"/>
</dbReference>
<comment type="similarity">
    <text evidence="8">Belongs to the ATPase delta chain family.</text>
</comment>
<evidence type="ECO:0000313" key="10">
    <source>
        <dbReference type="Proteomes" id="UP000035503"/>
    </source>
</evidence>
<dbReference type="GO" id="GO:0046933">
    <property type="term" value="F:proton-transporting ATP synthase activity, rotational mechanism"/>
    <property type="evidence" value="ECO:0007669"/>
    <property type="project" value="UniProtKB-UniRule"/>
</dbReference>
<dbReference type="GO" id="GO:0045259">
    <property type="term" value="C:proton-transporting ATP synthase complex"/>
    <property type="evidence" value="ECO:0007669"/>
    <property type="project" value="UniProtKB-KW"/>
</dbReference>
<comment type="function">
    <text evidence="8">F(1)F(0) ATP synthase produces ATP from ADP in the presence of a proton or sodium gradient. F-type ATPases consist of two structural domains, F(1) containing the extramembraneous catalytic core and F(0) containing the membrane proton channel, linked together by a central stalk and a peripheral stalk. During catalysis, ATP synthesis in the catalytic domain of F(1) is coupled via a rotary mechanism of the central stalk subunits to proton translocation.</text>
</comment>
<evidence type="ECO:0000256" key="8">
    <source>
        <dbReference type="HAMAP-Rule" id="MF_01416"/>
    </source>
</evidence>
<keyword evidence="6 8" id="KW-0139">CF(1)</keyword>
<evidence type="ECO:0000313" key="9">
    <source>
        <dbReference type="EMBL" id="AKK20289.1"/>
    </source>
</evidence>
<dbReference type="Pfam" id="PF00213">
    <property type="entry name" value="OSCP"/>
    <property type="match status" value="1"/>
</dbReference>
<dbReference type="OrthoDB" id="9796185at2"/>
<dbReference type="Proteomes" id="UP000035503">
    <property type="component" value="Chromosome"/>
</dbReference>
<dbReference type="InterPro" id="IPR000711">
    <property type="entry name" value="ATPase_OSCP/dsu"/>
</dbReference>